<dbReference type="OrthoDB" id="6236017at2"/>
<protein>
    <recommendedName>
        <fullName evidence="3">Type II secretion system protein K</fullName>
    </recommendedName>
</protein>
<dbReference type="STRING" id="1517416.IDAT_05735"/>
<sequence>MSKQQGMALFQVLLMVAIISVLLLVMSQQTRHAVAQAQQMQDQVELQLALDSAAAYTDTLLLSNDWLRARNDSSHPLYNLNFYNYPHALSLPERPAYRALNYQVQLKLQNEASLLDVNYQTQYVEDLLVQLGKPVPEAQRMIRELRNWLQRPKQIFIQSLSELATLDEWTLSDVELLRPYVSINAPILNPVWVPDALLPILLSQGQAATIETLRKNNEVTAGLLQEFAGNYDPLDRGIAPAEAQRMQLIAEPQGLMLYRQLDYRPRHPNPLRLHAKYFQQLQR</sequence>
<reference evidence="1 2" key="1">
    <citation type="submission" date="2014-06" db="EMBL/GenBank/DDBJ databases">
        <title>Draft genome sequence of Idiomarina sp. MCCC 1A10513.</title>
        <authorList>
            <person name="Du J."/>
            <person name="Lai Q."/>
            <person name="Shao Z."/>
        </authorList>
    </citation>
    <scope>NUCLEOTIDE SEQUENCE [LARGE SCALE GENOMIC DNA]</scope>
    <source>
        <strain evidence="1 2">MCCC 1A10513</strain>
    </source>
</reference>
<evidence type="ECO:0000313" key="1">
    <source>
        <dbReference type="EMBL" id="KFZ29175.1"/>
    </source>
</evidence>
<dbReference type="Proteomes" id="UP000053718">
    <property type="component" value="Unassembled WGS sequence"/>
</dbReference>
<dbReference type="AlphaFoldDB" id="A0A094INA7"/>
<name>A0A094INA7_9GAMM</name>
<proteinExistence type="predicted"/>
<gene>
    <name evidence="1" type="ORF">IDAT_05735</name>
</gene>
<organism evidence="1 2">
    <name type="scientific">Pseudidiomarina atlantica</name>
    <dbReference type="NCBI Taxonomy" id="1517416"/>
    <lineage>
        <taxon>Bacteria</taxon>
        <taxon>Pseudomonadati</taxon>
        <taxon>Pseudomonadota</taxon>
        <taxon>Gammaproteobacteria</taxon>
        <taxon>Alteromonadales</taxon>
        <taxon>Idiomarinaceae</taxon>
        <taxon>Pseudidiomarina</taxon>
    </lineage>
</organism>
<evidence type="ECO:0000313" key="2">
    <source>
        <dbReference type="Proteomes" id="UP000053718"/>
    </source>
</evidence>
<comment type="caution">
    <text evidence="1">The sequence shown here is derived from an EMBL/GenBank/DDBJ whole genome shotgun (WGS) entry which is preliminary data.</text>
</comment>
<keyword evidence="2" id="KW-1185">Reference proteome</keyword>
<dbReference type="EMBL" id="JPIN01000005">
    <property type="protein sequence ID" value="KFZ29175.1"/>
    <property type="molecule type" value="Genomic_DNA"/>
</dbReference>
<dbReference type="RefSeq" id="WP_034731666.1">
    <property type="nucleotide sequence ID" value="NZ_JPIN01000005.1"/>
</dbReference>
<evidence type="ECO:0008006" key="3">
    <source>
        <dbReference type="Google" id="ProtNLM"/>
    </source>
</evidence>
<accession>A0A094INA7</accession>